<gene>
    <name evidence="1" type="ORF">HNR68_002136</name>
</gene>
<organism evidence="1 2">
    <name type="scientific">Saccharopolyspora hordei</name>
    <dbReference type="NCBI Taxonomy" id="1838"/>
    <lineage>
        <taxon>Bacteria</taxon>
        <taxon>Bacillati</taxon>
        <taxon>Actinomycetota</taxon>
        <taxon>Actinomycetes</taxon>
        <taxon>Pseudonocardiales</taxon>
        <taxon>Pseudonocardiaceae</taxon>
        <taxon>Saccharopolyspora</taxon>
    </lineage>
</organism>
<keyword evidence="2" id="KW-1185">Reference proteome</keyword>
<comment type="caution">
    <text evidence="1">The sequence shown here is derived from an EMBL/GenBank/DDBJ whole genome shotgun (WGS) entry which is preliminary data.</text>
</comment>
<reference evidence="1 2" key="1">
    <citation type="submission" date="2020-07" db="EMBL/GenBank/DDBJ databases">
        <title>Sequencing the genomes of 1000 actinobacteria strains.</title>
        <authorList>
            <person name="Klenk H.-P."/>
        </authorList>
    </citation>
    <scope>NUCLEOTIDE SEQUENCE [LARGE SCALE GENOMIC DNA]</scope>
    <source>
        <strain evidence="1 2">DSM 44065</strain>
    </source>
</reference>
<evidence type="ECO:0000313" key="2">
    <source>
        <dbReference type="Proteomes" id="UP000587002"/>
    </source>
</evidence>
<accession>A0A853AI81</accession>
<protein>
    <submittedName>
        <fullName evidence="1">Uncharacterized protein</fullName>
    </submittedName>
</protein>
<dbReference type="EMBL" id="JACCFJ010000001">
    <property type="protein sequence ID" value="NYI83506.1"/>
    <property type="molecule type" value="Genomic_DNA"/>
</dbReference>
<dbReference type="AlphaFoldDB" id="A0A853AI81"/>
<dbReference type="RefSeq" id="WP_179720026.1">
    <property type="nucleotide sequence ID" value="NZ_BAABFH010000001.1"/>
</dbReference>
<name>A0A853AI81_9PSEU</name>
<dbReference type="Proteomes" id="UP000587002">
    <property type="component" value="Unassembled WGS sequence"/>
</dbReference>
<sequence>MRAVLVVVFLVCALVTSGCGGGRDSRDAPPPVEEALAFSGVVVPPGAEVLGVDAEHGQDSIYRLAVAVDDGAVEQLLGGSQFRTPLQPGRVVGYEPVPQAPVGAEFASASDELPPGPGRPETVFREVLVDTSPPDRAVVHVWAFTT</sequence>
<proteinExistence type="predicted"/>
<dbReference type="PROSITE" id="PS51257">
    <property type="entry name" value="PROKAR_LIPOPROTEIN"/>
    <property type="match status" value="1"/>
</dbReference>
<evidence type="ECO:0000313" key="1">
    <source>
        <dbReference type="EMBL" id="NYI83506.1"/>
    </source>
</evidence>